<dbReference type="Proteomes" id="UP000282613">
    <property type="component" value="Unassembled WGS sequence"/>
</dbReference>
<dbReference type="Pfam" id="PF07885">
    <property type="entry name" value="Ion_trans_2"/>
    <property type="match status" value="2"/>
</dbReference>
<dbReference type="InterPro" id="IPR003280">
    <property type="entry name" value="2pore_dom_K_chnl"/>
</dbReference>
<evidence type="ECO:0000256" key="4">
    <source>
        <dbReference type="ARBA" id="ARBA00022989"/>
    </source>
</evidence>
<keyword evidence="3 8" id="KW-0812">Transmembrane</keyword>
<protein>
    <submittedName>
        <fullName evidence="13">TWiK family of potassium channels protein 7</fullName>
    </submittedName>
</protein>
<evidence type="ECO:0000256" key="3">
    <source>
        <dbReference type="ARBA" id="ARBA00022692"/>
    </source>
</evidence>
<dbReference type="EMBL" id="UYRS01000001">
    <property type="protein sequence ID" value="VDK20029.1"/>
    <property type="molecule type" value="Genomic_DNA"/>
</dbReference>
<evidence type="ECO:0000256" key="1">
    <source>
        <dbReference type="ARBA" id="ARBA00004141"/>
    </source>
</evidence>
<dbReference type="Gene3D" id="1.10.287.70">
    <property type="match status" value="1"/>
</dbReference>
<evidence type="ECO:0000256" key="7">
    <source>
        <dbReference type="ARBA" id="ARBA00023303"/>
    </source>
</evidence>
<dbReference type="PANTHER" id="PTHR11003">
    <property type="entry name" value="POTASSIUM CHANNEL, SUBFAMILY K"/>
    <property type="match status" value="1"/>
</dbReference>
<reference evidence="11 12" key="2">
    <citation type="submission" date="2018-11" db="EMBL/GenBank/DDBJ databases">
        <authorList>
            <consortium name="Pathogen Informatics"/>
        </authorList>
    </citation>
    <scope>NUCLEOTIDE SEQUENCE [LARGE SCALE GENOMIC DNA]</scope>
</reference>
<comment type="similarity">
    <text evidence="8">Belongs to the two pore domain potassium channel (TC 1.A.1.8) family.</text>
</comment>
<evidence type="ECO:0000256" key="8">
    <source>
        <dbReference type="RuleBase" id="RU003857"/>
    </source>
</evidence>
<evidence type="ECO:0000313" key="11">
    <source>
        <dbReference type="EMBL" id="VDK20029.1"/>
    </source>
</evidence>
<dbReference type="GO" id="GO:0015271">
    <property type="term" value="F:outward rectifier potassium channel activity"/>
    <property type="evidence" value="ECO:0007669"/>
    <property type="project" value="TreeGrafter"/>
</dbReference>
<evidence type="ECO:0000313" key="13">
    <source>
        <dbReference type="WBParaSite" id="TASK_0000001701-mRNA-1"/>
    </source>
</evidence>
<dbReference type="GO" id="GO:0030322">
    <property type="term" value="P:stabilization of membrane potential"/>
    <property type="evidence" value="ECO:0007669"/>
    <property type="project" value="TreeGrafter"/>
</dbReference>
<dbReference type="OrthoDB" id="297496at2759"/>
<feature type="transmembrane region" description="Helical" evidence="9">
    <location>
        <begin position="20"/>
        <end position="39"/>
    </location>
</feature>
<accession>A0A0R3VSA2</accession>
<organism evidence="13">
    <name type="scientific">Taenia asiatica</name>
    <name type="common">Asian tapeworm</name>
    <dbReference type="NCBI Taxonomy" id="60517"/>
    <lineage>
        <taxon>Eukaryota</taxon>
        <taxon>Metazoa</taxon>
        <taxon>Spiralia</taxon>
        <taxon>Lophotrochozoa</taxon>
        <taxon>Platyhelminthes</taxon>
        <taxon>Cestoda</taxon>
        <taxon>Eucestoda</taxon>
        <taxon>Cyclophyllidea</taxon>
        <taxon>Taeniidae</taxon>
        <taxon>Taenia</taxon>
    </lineage>
</organism>
<dbReference type="PRINTS" id="PR01333">
    <property type="entry name" value="2POREKCHANEL"/>
</dbReference>
<comment type="subcellular location">
    <subcellularLocation>
        <location evidence="1">Membrane</location>
        <topology evidence="1">Multi-pass membrane protein</topology>
    </subcellularLocation>
</comment>
<dbReference type="WBParaSite" id="TASK_0000001701-mRNA-1">
    <property type="protein sequence ID" value="TASK_0000001701-mRNA-1"/>
    <property type="gene ID" value="TASK_0000001701"/>
</dbReference>
<name>A0A0R3VSA2_TAEAS</name>
<dbReference type="GO" id="GO:0022841">
    <property type="term" value="F:potassium ion leak channel activity"/>
    <property type="evidence" value="ECO:0007669"/>
    <property type="project" value="TreeGrafter"/>
</dbReference>
<evidence type="ECO:0000256" key="9">
    <source>
        <dbReference type="SAM" id="Phobius"/>
    </source>
</evidence>
<feature type="domain" description="Potassium channel" evidence="10">
    <location>
        <begin position="110"/>
        <end position="165"/>
    </location>
</feature>
<sequence length="344" mass="37382">MERTSKGNFSARVLGQLLNSTAGLSICLLILTLVGAYIFNKVEGAAEIRTRIQAAKARQRIFVLAQELADEGDDADWSKLVAQVDKYRNKLLQAWKAGNDELGAVIKPPSWSFWGSLYYCITLFTTIGYGNVFPSTTTGRIVTICYGLIAIPLCSMVINRMSKAIARILKAIYLMTLDTSGIPVGLRDAYHRAGTDFDFSDLIPRLQLITSFGLLVIYAIFSGVVYCWAIGETAAAWSPLDAVYFAFISITSIGLGDIVPTSDVFLNLASLTYILVGLALMNLFFTRLIQLTETQLERISSSAGDVSSASQTGSGNPMQSRYALGGSGRFAAKALTNSTIPNYH</sequence>
<dbReference type="AlphaFoldDB" id="A0A0R3VSA2"/>
<feature type="transmembrane region" description="Helical" evidence="9">
    <location>
        <begin position="242"/>
        <end position="259"/>
    </location>
</feature>
<keyword evidence="2 8" id="KW-0813">Transport</keyword>
<keyword evidence="12" id="KW-1185">Reference proteome</keyword>
<keyword evidence="6 9" id="KW-0472">Membrane</keyword>
<dbReference type="GO" id="GO:0005886">
    <property type="term" value="C:plasma membrane"/>
    <property type="evidence" value="ECO:0007669"/>
    <property type="project" value="TreeGrafter"/>
</dbReference>
<evidence type="ECO:0000256" key="5">
    <source>
        <dbReference type="ARBA" id="ARBA00023065"/>
    </source>
</evidence>
<dbReference type="PANTHER" id="PTHR11003:SF335">
    <property type="entry name" value="POTASSIUM CHANNEL DOMAIN-CONTAINING PROTEIN"/>
    <property type="match status" value="1"/>
</dbReference>
<feature type="domain" description="Potassium channel" evidence="10">
    <location>
        <begin position="214"/>
        <end position="291"/>
    </location>
</feature>
<evidence type="ECO:0000313" key="12">
    <source>
        <dbReference type="Proteomes" id="UP000282613"/>
    </source>
</evidence>
<evidence type="ECO:0000256" key="6">
    <source>
        <dbReference type="ARBA" id="ARBA00023136"/>
    </source>
</evidence>
<reference evidence="13" key="1">
    <citation type="submission" date="2017-02" db="UniProtKB">
        <authorList>
            <consortium name="WormBaseParasite"/>
        </authorList>
    </citation>
    <scope>IDENTIFICATION</scope>
</reference>
<keyword evidence="4 9" id="KW-1133">Transmembrane helix</keyword>
<dbReference type="InterPro" id="IPR013099">
    <property type="entry name" value="K_chnl_dom"/>
</dbReference>
<keyword evidence="5 8" id="KW-0406">Ion transport</keyword>
<keyword evidence="7 8" id="KW-0407">Ion channel</keyword>
<feature type="transmembrane region" description="Helical" evidence="9">
    <location>
        <begin position="141"/>
        <end position="161"/>
    </location>
</feature>
<gene>
    <name evidence="11" type="ORF">TASK_LOCUS18</name>
</gene>
<evidence type="ECO:0000256" key="2">
    <source>
        <dbReference type="ARBA" id="ARBA00022448"/>
    </source>
</evidence>
<proteinExistence type="inferred from homology"/>
<feature type="transmembrane region" description="Helical" evidence="9">
    <location>
        <begin position="265"/>
        <end position="285"/>
    </location>
</feature>
<dbReference type="STRING" id="60517.A0A0R3VSA2"/>
<evidence type="ECO:0000259" key="10">
    <source>
        <dbReference type="Pfam" id="PF07885"/>
    </source>
</evidence>
<dbReference type="SUPFAM" id="SSF81324">
    <property type="entry name" value="Voltage-gated potassium channels"/>
    <property type="match status" value="2"/>
</dbReference>
<feature type="transmembrane region" description="Helical" evidence="9">
    <location>
        <begin position="111"/>
        <end position="129"/>
    </location>
</feature>
<feature type="transmembrane region" description="Helical" evidence="9">
    <location>
        <begin position="206"/>
        <end position="230"/>
    </location>
</feature>